<dbReference type="InterPro" id="IPR018973">
    <property type="entry name" value="MZB"/>
</dbReference>
<gene>
    <name evidence="6" type="ORF">J2S63_002387</name>
</gene>
<dbReference type="InterPro" id="IPR014001">
    <property type="entry name" value="Helicase_ATP-bd"/>
</dbReference>
<dbReference type="EMBL" id="JAVDYG010000001">
    <property type="protein sequence ID" value="MDR7362834.1"/>
    <property type="molecule type" value="Genomic_DNA"/>
</dbReference>
<protein>
    <submittedName>
        <fullName evidence="6">DEAD/DEAH box helicase domain-containing protein</fullName>
    </submittedName>
</protein>
<dbReference type="InterPro" id="IPR027417">
    <property type="entry name" value="P-loop_NTPase"/>
</dbReference>
<sequence>MASPPSAPADRQEGGSRVGSDRVGDPRPDPLTDESSGALSRLLAVDPERADRLRHVRRLPAREGRTAPWPDWAAPELVRSLQARGVHQPWEHQVLAAEHAHAGRHVVLATGTASGKSLAFQLPALTAVLGSRRGRRRGATVLYLSPTKALAQDQLAGLGRLGVPGLAACTVDGDSSPEQRQWAQEHAEYVLTNPDLLHHGLLPGHQRWAGFLSRLSYVVVDECHHYRGVFGAHVAAVLRRLRRVCTAYGASPTFVLASATVRDPAASALALTGLECVPVQEDTAPRGPVTLALWEPPLLDGGGEQDARTRRSATAECADLMADLVAHDVHTLTFVRSRHAAETVALQASQRLRPVAPALAGRVAAYRGGYVPEERRRLEADLRSGELVGVAATNALELGVDISGLDAVLIAGYPGSRASFWQQVGRAGRDRGPALAVLVGRDDPLDTYLVDHPDVLLGAPLEPTALDPTNPHVVGPHLCAAAAEVPLTDDDLGLFGDRALEGAIALAAAGLLRQRGARWFWTGAGRPSDLADLRSSGGAPVALVETGSGRVVGTVDVASAPALVHQGAVHLVQGETWLVDRLDLDEGVAELHREDPGFTTTARSVTELEVRHETAERTWGDSRVVRGEVEVTRQVVSFLRRAADTGVVLGEELLDLPARCLPTVAVWWTVPETRWAAAGLTRTTVAGGVHALEHAAVGLLPLVAGCDRSDLGGLSAVVHPDTGELTVFAHDAHPGGAGFADQGFARARAWLSATHDAVASCDCTDGCPSCVQSPRCGSGNDPLDKAAALVLLDLLLAEADEDEPSHPAGS</sequence>
<keyword evidence="1" id="KW-0547">Nucleotide-binding</keyword>
<dbReference type="Pfam" id="PF00271">
    <property type="entry name" value="Helicase_C"/>
    <property type="match status" value="1"/>
</dbReference>
<feature type="region of interest" description="Disordered" evidence="3">
    <location>
        <begin position="1"/>
        <end position="43"/>
    </location>
</feature>
<dbReference type="Pfam" id="PF09369">
    <property type="entry name" value="MZB"/>
    <property type="match status" value="1"/>
</dbReference>
<keyword evidence="2" id="KW-0067">ATP-binding</keyword>
<comment type="caution">
    <text evidence="6">The sequence shown here is derived from an EMBL/GenBank/DDBJ whole genome shotgun (WGS) entry which is preliminary data.</text>
</comment>
<evidence type="ECO:0000313" key="7">
    <source>
        <dbReference type="Proteomes" id="UP001183648"/>
    </source>
</evidence>
<dbReference type="Gene3D" id="3.40.50.300">
    <property type="entry name" value="P-loop containing nucleotide triphosphate hydrolases"/>
    <property type="match status" value="2"/>
</dbReference>
<dbReference type="SMART" id="SM00487">
    <property type="entry name" value="DEXDc"/>
    <property type="match status" value="1"/>
</dbReference>
<dbReference type="PROSITE" id="PS51194">
    <property type="entry name" value="HELICASE_CTER"/>
    <property type="match status" value="1"/>
</dbReference>
<accession>A0ABU2BWT1</accession>
<dbReference type="InterPro" id="IPR001650">
    <property type="entry name" value="Helicase_C-like"/>
</dbReference>
<dbReference type="PANTHER" id="PTHR47957">
    <property type="entry name" value="ATP-DEPENDENT HELICASE HRQ1"/>
    <property type="match status" value="1"/>
</dbReference>
<evidence type="ECO:0000259" key="4">
    <source>
        <dbReference type="PROSITE" id="PS51192"/>
    </source>
</evidence>
<organism evidence="6 7">
    <name type="scientific">Nocardioides marmoribigeumensis</name>
    <dbReference type="NCBI Taxonomy" id="433649"/>
    <lineage>
        <taxon>Bacteria</taxon>
        <taxon>Bacillati</taxon>
        <taxon>Actinomycetota</taxon>
        <taxon>Actinomycetes</taxon>
        <taxon>Propionibacteriales</taxon>
        <taxon>Nocardioidaceae</taxon>
        <taxon>Nocardioides</taxon>
    </lineage>
</organism>
<dbReference type="SUPFAM" id="SSF52540">
    <property type="entry name" value="P-loop containing nucleoside triphosphate hydrolases"/>
    <property type="match status" value="1"/>
</dbReference>
<evidence type="ECO:0000256" key="1">
    <source>
        <dbReference type="ARBA" id="ARBA00022741"/>
    </source>
</evidence>
<evidence type="ECO:0000313" key="6">
    <source>
        <dbReference type="EMBL" id="MDR7362834.1"/>
    </source>
</evidence>
<evidence type="ECO:0000259" key="5">
    <source>
        <dbReference type="PROSITE" id="PS51194"/>
    </source>
</evidence>
<dbReference type="PANTHER" id="PTHR47957:SF3">
    <property type="entry name" value="ATP-DEPENDENT HELICASE HRQ1"/>
    <property type="match status" value="1"/>
</dbReference>
<dbReference type="CDD" id="cd17923">
    <property type="entry name" value="DEXHc_Hrq1-like"/>
    <property type="match status" value="1"/>
</dbReference>
<dbReference type="Pfam" id="PF22982">
    <property type="entry name" value="WHD_HRQ1"/>
    <property type="match status" value="1"/>
</dbReference>
<dbReference type="NCBIfam" id="TIGR03817">
    <property type="entry name" value="DECH_helic"/>
    <property type="match status" value="1"/>
</dbReference>
<dbReference type="CDD" id="cd18797">
    <property type="entry name" value="SF2_C_Hrq"/>
    <property type="match status" value="1"/>
</dbReference>
<keyword evidence="6" id="KW-0347">Helicase</keyword>
<dbReference type="PROSITE" id="PS51192">
    <property type="entry name" value="HELICASE_ATP_BIND_1"/>
    <property type="match status" value="1"/>
</dbReference>
<dbReference type="RefSeq" id="WP_310302351.1">
    <property type="nucleotide sequence ID" value="NZ_BAAAPS010000013.1"/>
</dbReference>
<dbReference type="Proteomes" id="UP001183648">
    <property type="component" value="Unassembled WGS sequence"/>
</dbReference>
<feature type="domain" description="Helicase C-terminal" evidence="5">
    <location>
        <begin position="319"/>
        <end position="469"/>
    </location>
</feature>
<proteinExistence type="predicted"/>
<dbReference type="InterPro" id="IPR011545">
    <property type="entry name" value="DEAD/DEAH_box_helicase_dom"/>
</dbReference>
<dbReference type="InterPro" id="IPR022307">
    <property type="entry name" value="Helicase_put_actinobac"/>
</dbReference>
<feature type="domain" description="Helicase ATP-binding" evidence="4">
    <location>
        <begin position="97"/>
        <end position="279"/>
    </location>
</feature>
<dbReference type="InterPro" id="IPR055227">
    <property type="entry name" value="HRQ1_WHD"/>
</dbReference>
<dbReference type="Pfam" id="PF00270">
    <property type="entry name" value="DEAD"/>
    <property type="match status" value="1"/>
</dbReference>
<evidence type="ECO:0000256" key="2">
    <source>
        <dbReference type="ARBA" id="ARBA00022840"/>
    </source>
</evidence>
<keyword evidence="7" id="KW-1185">Reference proteome</keyword>
<reference evidence="6 7" key="1">
    <citation type="submission" date="2023-07" db="EMBL/GenBank/DDBJ databases">
        <title>Sequencing the genomes of 1000 actinobacteria strains.</title>
        <authorList>
            <person name="Klenk H.-P."/>
        </authorList>
    </citation>
    <scope>NUCLEOTIDE SEQUENCE [LARGE SCALE GENOMIC DNA]</scope>
    <source>
        <strain evidence="6 7">DSM 19426</strain>
    </source>
</reference>
<dbReference type="SMART" id="SM00490">
    <property type="entry name" value="HELICc"/>
    <property type="match status" value="1"/>
</dbReference>
<name>A0ABU2BWT1_9ACTN</name>
<evidence type="ECO:0000256" key="3">
    <source>
        <dbReference type="SAM" id="MobiDB-lite"/>
    </source>
</evidence>
<keyword evidence="6" id="KW-0378">Hydrolase</keyword>
<dbReference type="GO" id="GO:0004386">
    <property type="term" value="F:helicase activity"/>
    <property type="evidence" value="ECO:0007669"/>
    <property type="project" value="UniProtKB-KW"/>
</dbReference>
<feature type="compositionally biased region" description="Basic and acidic residues" evidence="3">
    <location>
        <begin position="10"/>
        <end position="30"/>
    </location>
</feature>